<dbReference type="Gene3D" id="1.25.40.990">
    <property type="match status" value="1"/>
</dbReference>
<dbReference type="FunFam" id="1.25.40.990:FF:000001">
    <property type="entry name" value="26S proteasome non-ATPase regulatory subunit"/>
    <property type="match status" value="1"/>
</dbReference>
<feature type="domain" description="CSN8/PSMD8/EIF3K" evidence="3">
    <location>
        <begin position="102"/>
        <end position="240"/>
    </location>
</feature>
<evidence type="ECO:0000256" key="1">
    <source>
        <dbReference type="ARBA" id="ARBA00009627"/>
    </source>
</evidence>
<evidence type="ECO:0000313" key="5">
    <source>
        <dbReference type="Proteomes" id="UP000324022"/>
    </source>
</evidence>
<sequence>MDLPSLHKALVTAFSSSKSKPEEVRSLLTKLKIALTEHNLLVPSPATAAASSSSSSDLVVAREVLEIGAFYSVRIGDIPAFDRYSSLLTPFYDSSLPTSKNYEPLLGLKLLRLLSSNQISAFHTLIETLPTTLVNGSKFVQHPVSLERWLMEGSYSKVWRLSRETPPQDEYRFFVDLLMDMIRNEIASCEEKAYDSLALHDAATLLFFENLDQVLGFAQSRGWQVNPTTQVVSFTSTNPNSTNSATVIPKKTTIATNLVFAKELESIV</sequence>
<keyword evidence="2 4" id="KW-0647">Proteasome</keyword>
<dbReference type="Proteomes" id="UP000324022">
    <property type="component" value="Unassembled WGS sequence"/>
</dbReference>
<keyword evidence="5" id="KW-1185">Reference proteome</keyword>
<dbReference type="InterPro" id="IPR006746">
    <property type="entry name" value="26S_Psome_Rpn12"/>
</dbReference>
<name>A0A5C3DV92_9BASI</name>
<gene>
    <name evidence="4" type="ORF">UTRI_01072</name>
</gene>
<dbReference type="GO" id="GO:0043161">
    <property type="term" value="P:proteasome-mediated ubiquitin-dependent protein catabolic process"/>
    <property type="evidence" value="ECO:0007669"/>
    <property type="project" value="TreeGrafter"/>
</dbReference>
<organism evidence="4 5">
    <name type="scientific">Ustilago trichophora</name>
    <dbReference type="NCBI Taxonomy" id="86804"/>
    <lineage>
        <taxon>Eukaryota</taxon>
        <taxon>Fungi</taxon>
        <taxon>Dikarya</taxon>
        <taxon>Basidiomycota</taxon>
        <taxon>Ustilaginomycotina</taxon>
        <taxon>Ustilaginomycetes</taxon>
        <taxon>Ustilaginales</taxon>
        <taxon>Ustilaginaceae</taxon>
        <taxon>Ustilago</taxon>
    </lineage>
</organism>
<dbReference type="PANTHER" id="PTHR12387:SF0">
    <property type="entry name" value="26S PROTEASOME NON-ATPASE REGULATORY SUBUNIT 8"/>
    <property type="match status" value="1"/>
</dbReference>
<reference evidence="4 5" key="1">
    <citation type="submission" date="2018-03" db="EMBL/GenBank/DDBJ databases">
        <authorList>
            <person name="Guldener U."/>
        </authorList>
    </citation>
    <scope>NUCLEOTIDE SEQUENCE [LARGE SCALE GENOMIC DNA]</scope>
    <source>
        <strain evidence="4 5">NBRC100155</strain>
    </source>
</reference>
<dbReference type="GO" id="GO:0008541">
    <property type="term" value="C:proteasome regulatory particle, lid subcomplex"/>
    <property type="evidence" value="ECO:0007669"/>
    <property type="project" value="TreeGrafter"/>
</dbReference>
<accession>A0A5C3DV92</accession>
<dbReference type="EMBL" id="OOIN01000004">
    <property type="protein sequence ID" value="SPO22394.1"/>
    <property type="molecule type" value="Genomic_DNA"/>
</dbReference>
<dbReference type="GO" id="GO:0005634">
    <property type="term" value="C:nucleus"/>
    <property type="evidence" value="ECO:0007669"/>
    <property type="project" value="TreeGrafter"/>
</dbReference>
<dbReference type="AlphaFoldDB" id="A0A5C3DV92"/>
<dbReference type="OrthoDB" id="8775810at2759"/>
<comment type="similarity">
    <text evidence="1">Belongs to the proteasome subunit S14 family.</text>
</comment>
<dbReference type="GO" id="GO:0005829">
    <property type="term" value="C:cytosol"/>
    <property type="evidence" value="ECO:0007669"/>
    <property type="project" value="TreeGrafter"/>
</dbReference>
<dbReference type="InterPro" id="IPR033464">
    <property type="entry name" value="CSN8_PSD8_EIF3K"/>
</dbReference>
<proteinExistence type="inferred from homology"/>
<evidence type="ECO:0000313" key="4">
    <source>
        <dbReference type="EMBL" id="SPO22394.1"/>
    </source>
</evidence>
<evidence type="ECO:0000259" key="3">
    <source>
        <dbReference type="Pfam" id="PF10075"/>
    </source>
</evidence>
<protein>
    <submittedName>
        <fullName evidence="4">Probable 26S proteasome non-atpase regulatory subunit 8</fullName>
    </submittedName>
</protein>
<evidence type="ECO:0000256" key="2">
    <source>
        <dbReference type="ARBA" id="ARBA00022942"/>
    </source>
</evidence>
<dbReference type="PANTHER" id="PTHR12387">
    <property type="entry name" value="26S PROTEASOME NON-ATPASE REGULATORY SUBUNIT 8"/>
    <property type="match status" value="1"/>
</dbReference>
<dbReference type="Pfam" id="PF10075">
    <property type="entry name" value="CSN8_PSD8_EIF3K"/>
    <property type="match status" value="1"/>
</dbReference>